<dbReference type="STRING" id="166486.ERS852572_02609"/>
<organism evidence="10 11">
    <name type="scientific">Roseburia intestinalis</name>
    <dbReference type="NCBI Taxonomy" id="166486"/>
    <lineage>
        <taxon>Bacteria</taxon>
        <taxon>Bacillati</taxon>
        <taxon>Bacillota</taxon>
        <taxon>Clostridia</taxon>
        <taxon>Lachnospirales</taxon>
        <taxon>Lachnospiraceae</taxon>
        <taxon>Roseburia</taxon>
    </lineage>
</organism>
<protein>
    <submittedName>
        <fullName evidence="10">V-type ATP synthase subunit I</fullName>
    </submittedName>
</protein>
<evidence type="ECO:0000256" key="7">
    <source>
        <dbReference type="ARBA" id="ARBA00023136"/>
    </source>
</evidence>
<dbReference type="RefSeq" id="WP_070103136.1">
    <property type="nucleotide sequence ID" value="NZ_CABIYH010000020.1"/>
</dbReference>
<evidence type="ECO:0000313" key="10">
    <source>
        <dbReference type="EMBL" id="CUN22382.1"/>
    </source>
</evidence>
<evidence type="ECO:0000256" key="1">
    <source>
        <dbReference type="ARBA" id="ARBA00004141"/>
    </source>
</evidence>
<name>A0A173V539_9FIRM</name>
<feature type="coiled-coil region" evidence="8">
    <location>
        <begin position="220"/>
        <end position="247"/>
    </location>
</feature>
<dbReference type="PaxDb" id="166486-ERS852572_02609"/>
<keyword evidence="4 9" id="KW-0812">Transmembrane</keyword>
<keyword evidence="7 9" id="KW-0472">Membrane</keyword>
<evidence type="ECO:0000256" key="4">
    <source>
        <dbReference type="ARBA" id="ARBA00022692"/>
    </source>
</evidence>
<dbReference type="GO" id="GO:0007035">
    <property type="term" value="P:vacuolar acidification"/>
    <property type="evidence" value="ECO:0007669"/>
    <property type="project" value="TreeGrafter"/>
</dbReference>
<feature type="transmembrane region" description="Helical" evidence="9">
    <location>
        <begin position="359"/>
        <end position="390"/>
    </location>
</feature>
<dbReference type="GO" id="GO:0016471">
    <property type="term" value="C:vacuolar proton-transporting V-type ATPase complex"/>
    <property type="evidence" value="ECO:0007669"/>
    <property type="project" value="TreeGrafter"/>
</dbReference>
<dbReference type="GO" id="GO:0051117">
    <property type="term" value="F:ATPase binding"/>
    <property type="evidence" value="ECO:0007669"/>
    <property type="project" value="TreeGrafter"/>
</dbReference>
<evidence type="ECO:0000256" key="8">
    <source>
        <dbReference type="SAM" id="Coils"/>
    </source>
</evidence>
<gene>
    <name evidence="10" type="ORF">ERS852572_02609</name>
</gene>
<evidence type="ECO:0000256" key="5">
    <source>
        <dbReference type="ARBA" id="ARBA00022989"/>
    </source>
</evidence>
<keyword evidence="6" id="KW-0406">Ion transport</keyword>
<feature type="transmembrane region" description="Helical" evidence="9">
    <location>
        <begin position="436"/>
        <end position="460"/>
    </location>
</feature>
<dbReference type="Pfam" id="PF01496">
    <property type="entry name" value="V_ATPase_I"/>
    <property type="match status" value="1"/>
</dbReference>
<comment type="subcellular location">
    <subcellularLocation>
        <location evidence="1">Membrane</location>
        <topology evidence="1">Multi-pass membrane protein</topology>
    </subcellularLocation>
</comment>
<feature type="transmembrane region" description="Helical" evidence="9">
    <location>
        <begin position="502"/>
        <end position="520"/>
    </location>
</feature>
<proteinExistence type="inferred from homology"/>
<dbReference type="AlphaFoldDB" id="A0A173V539"/>
<feature type="transmembrane region" description="Helical" evidence="9">
    <location>
        <begin position="565"/>
        <end position="588"/>
    </location>
</feature>
<keyword evidence="3" id="KW-0813">Transport</keyword>
<keyword evidence="5 9" id="KW-1133">Transmembrane helix</keyword>
<evidence type="ECO:0000256" key="6">
    <source>
        <dbReference type="ARBA" id="ARBA00023065"/>
    </source>
</evidence>
<dbReference type="PANTHER" id="PTHR11629">
    <property type="entry name" value="VACUOLAR PROTON ATPASES"/>
    <property type="match status" value="1"/>
</dbReference>
<dbReference type="GO" id="GO:0046961">
    <property type="term" value="F:proton-transporting ATPase activity, rotational mechanism"/>
    <property type="evidence" value="ECO:0007669"/>
    <property type="project" value="InterPro"/>
</dbReference>
<accession>A0A173V539</accession>
<dbReference type="EMBL" id="CYXZ01000020">
    <property type="protein sequence ID" value="CUN22382.1"/>
    <property type="molecule type" value="Genomic_DNA"/>
</dbReference>
<keyword evidence="8" id="KW-0175">Coiled coil</keyword>
<reference evidence="10 11" key="1">
    <citation type="submission" date="2015-09" db="EMBL/GenBank/DDBJ databases">
        <authorList>
            <consortium name="Pathogen Informatics"/>
        </authorList>
    </citation>
    <scope>NUCLEOTIDE SEQUENCE [LARGE SCALE GENOMIC DNA]</scope>
    <source>
        <strain evidence="10 11">2789STDY5834960</strain>
    </source>
</reference>
<feature type="transmembrane region" description="Helical" evidence="9">
    <location>
        <begin position="397"/>
        <end position="416"/>
    </location>
</feature>
<dbReference type="InterPro" id="IPR002490">
    <property type="entry name" value="V-ATPase_116kDa_su"/>
</dbReference>
<feature type="transmembrane region" description="Helical" evidence="9">
    <location>
        <begin position="472"/>
        <end position="496"/>
    </location>
</feature>
<feature type="transmembrane region" description="Helical" evidence="9">
    <location>
        <begin position="595"/>
        <end position="618"/>
    </location>
</feature>
<dbReference type="GO" id="GO:0033179">
    <property type="term" value="C:proton-transporting V-type ATPase, V0 domain"/>
    <property type="evidence" value="ECO:0007669"/>
    <property type="project" value="InterPro"/>
</dbReference>
<sequence>MVEKMKLLHITGPKNDIDRVMEQYLSRYEIHFENAASGFGISGHVRPFAETNIYKDAYTKAQALWEHLKDEPGGAADYAMPVKMEPAEAEKVVEAAYRLTDEIVKRQEEVRKERMENQSLMDQIAPFRRLDYEFKKILEFQFIAFRFGRIAREHYQKLERYIHDTDHVLFYECDSDEAYVWGGYFVPRVYAKEVDAVCLSFHFERIYIPDSFDGTPESAYQETLQKKQAYDEEEQKLKKQLHDTLEKHAGKIAGACAALEHYCNNFDVRKFAVCTTPGRKPGEQTEYYILYGWMSADDARKLEKETAEDSKIHVMEEDVEEHMSVSPPTKLKNPALFKPFEMFVEMYGLPAYQEMDPTIFIALTYTLMFGIMFGDVGQGLCLLIGGFVFYRIRHMNLGAILSLAGIWSTVFGFMYGSVFGFEDILKPVWMRPMDNIMTTLMLAIGFGMFLILAAMVLNIINAVRAKDVGRILFSPSGVAGILCYGCAVLCIVLYAFEKPVPATGILAVFVGVPLIAILLKEPLTNLLERKKKLFPEGESKAMFFVESLVELFDVVLSYATNSISFVRVGAFALSHAGMMGVVLTLAGYESGSPNWIVVVLGNIVVTGLEGLVVGIQVLRLEYYEMFSRFYQGTGKPFVAFSGNRK</sequence>
<evidence type="ECO:0000256" key="3">
    <source>
        <dbReference type="ARBA" id="ARBA00022448"/>
    </source>
</evidence>
<dbReference type="Proteomes" id="UP000095350">
    <property type="component" value="Unassembled WGS sequence"/>
</dbReference>
<comment type="similarity">
    <text evidence="2">Belongs to the V-ATPase 116 kDa subunit family.</text>
</comment>
<dbReference type="PANTHER" id="PTHR11629:SF63">
    <property type="entry name" value="V-TYPE PROTON ATPASE SUBUNIT A"/>
    <property type="match status" value="1"/>
</dbReference>
<evidence type="ECO:0000313" key="11">
    <source>
        <dbReference type="Proteomes" id="UP000095350"/>
    </source>
</evidence>
<evidence type="ECO:0000256" key="2">
    <source>
        <dbReference type="ARBA" id="ARBA00009904"/>
    </source>
</evidence>
<evidence type="ECO:0000256" key="9">
    <source>
        <dbReference type="SAM" id="Phobius"/>
    </source>
</evidence>